<dbReference type="EMBL" id="JAHOPB010000001">
    <property type="protein sequence ID" value="MBU8875593.1"/>
    <property type="molecule type" value="Genomic_DNA"/>
</dbReference>
<feature type="domain" description="Exopolyphosphatase C-terminal" evidence="2">
    <location>
        <begin position="344"/>
        <end position="489"/>
    </location>
</feature>
<comment type="caution">
    <text evidence="3">The sequence shown here is derived from an EMBL/GenBank/DDBJ whole genome shotgun (WGS) entry which is preliminary data.</text>
</comment>
<dbReference type="Pfam" id="PF21697">
    <property type="entry name" value="Ppx_C"/>
    <property type="match status" value="1"/>
</dbReference>
<dbReference type="Proteomes" id="UP000727907">
    <property type="component" value="Unassembled WGS sequence"/>
</dbReference>
<evidence type="ECO:0000259" key="1">
    <source>
        <dbReference type="Pfam" id="PF02541"/>
    </source>
</evidence>
<dbReference type="InterPro" id="IPR048951">
    <property type="entry name" value="Ppx_C"/>
</dbReference>
<name>A0ABS6IMS6_9HYPH</name>
<dbReference type="InterPro" id="IPR050273">
    <property type="entry name" value="GppA/Ppx_hydrolase"/>
</dbReference>
<sequence>MDGHPIAGASAAHSPHEKGRVGIIDVGSNSIRLVVYERASRAPLPVFNEKVLCGLARGLDATGRLNPEGVEMALANIDRFVTLAHNMKVTSLDLLATAAVRDAADGADFMRQLASRPGIVAHTVSGQDEARYSGYGVICGIPDADGVMGDLGGGSLELVSMSNGHLGASSTLPVGPLRLMSSGKGDPRKIVTDAIDDVRWLREEQGKVFYAVGGAWRSFARLHMEQAGYPLHIIHQYEISAEEARAVARLIAVQSAKSLEKMPGVSRRRVDTLPLACLALDKLLVALKPRSVVFSAFGLREGFYYSRLSETERAAHPLIAFAEEQGVGWRRFDLSPQEIFDWLTPAFVDETDGDRVLRTAACHLSDISWDDHPDYRADQAYFRVLHLPAPGMSHRERAILAMALTYRYKSDLKAAMIDTALRLTDSRARSYARRLGACLRLAYNLSGGAPGLLPQLQLRRTDRELRLLVPATLKRSLGDVTARRLETAAQAFDLKPMIVSA</sequence>
<evidence type="ECO:0000259" key="2">
    <source>
        <dbReference type="Pfam" id="PF21697"/>
    </source>
</evidence>
<organism evidence="3 4">
    <name type="scientific">Reyranella humidisoli</name>
    <dbReference type="NCBI Taxonomy" id="2849149"/>
    <lineage>
        <taxon>Bacteria</taxon>
        <taxon>Pseudomonadati</taxon>
        <taxon>Pseudomonadota</taxon>
        <taxon>Alphaproteobacteria</taxon>
        <taxon>Hyphomicrobiales</taxon>
        <taxon>Reyranellaceae</taxon>
        <taxon>Reyranella</taxon>
    </lineage>
</organism>
<dbReference type="PANTHER" id="PTHR30005:SF0">
    <property type="entry name" value="RETROGRADE REGULATION PROTEIN 2"/>
    <property type="match status" value="1"/>
</dbReference>
<dbReference type="InterPro" id="IPR003695">
    <property type="entry name" value="Ppx_GppA_N"/>
</dbReference>
<evidence type="ECO:0000313" key="4">
    <source>
        <dbReference type="Proteomes" id="UP000727907"/>
    </source>
</evidence>
<dbReference type="CDD" id="cd24052">
    <property type="entry name" value="ASKHA_NBD_HpPPX-GppA-like"/>
    <property type="match status" value="1"/>
</dbReference>
<gene>
    <name evidence="3" type="ORF">KQ910_17600</name>
</gene>
<dbReference type="Pfam" id="PF02541">
    <property type="entry name" value="Ppx-GppA"/>
    <property type="match status" value="1"/>
</dbReference>
<accession>A0ABS6IMS6</accession>
<evidence type="ECO:0000313" key="3">
    <source>
        <dbReference type="EMBL" id="MBU8875593.1"/>
    </source>
</evidence>
<dbReference type="RefSeq" id="WP_216963081.1">
    <property type="nucleotide sequence ID" value="NZ_JAHOPB010000001.1"/>
</dbReference>
<protein>
    <submittedName>
        <fullName evidence="3">Ppx/GppA family phosphatase</fullName>
    </submittedName>
</protein>
<feature type="domain" description="Ppx/GppA phosphatase N-terminal" evidence="1">
    <location>
        <begin position="34"/>
        <end position="309"/>
    </location>
</feature>
<keyword evidence="4" id="KW-1185">Reference proteome</keyword>
<reference evidence="3 4" key="1">
    <citation type="submission" date="2021-06" db="EMBL/GenBank/DDBJ databases">
        <authorList>
            <person name="Lee D.H."/>
        </authorList>
    </citation>
    <scope>NUCLEOTIDE SEQUENCE [LARGE SCALE GENOMIC DNA]</scope>
    <source>
        <strain evidence="3 4">MMS21-HV4-11</strain>
    </source>
</reference>
<proteinExistence type="predicted"/>
<dbReference type="PANTHER" id="PTHR30005">
    <property type="entry name" value="EXOPOLYPHOSPHATASE"/>
    <property type="match status" value="1"/>
</dbReference>